<name>A0A0X3U0Z4_9RHOB</name>
<dbReference type="FunFam" id="1.20.58.220:FF:000004">
    <property type="entry name" value="Phosphate-specific transport system accessory protein PhoU"/>
    <property type="match status" value="1"/>
</dbReference>
<gene>
    <name evidence="10" type="ORF">AVO45_06415</name>
</gene>
<comment type="caution">
    <text evidence="10">The sequence shown here is derived from an EMBL/GenBank/DDBJ whole genome shotgun (WGS) entry which is preliminary data.</text>
</comment>
<dbReference type="STRING" id="1685379.AVO45_06415"/>
<dbReference type="Pfam" id="PF01895">
    <property type="entry name" value="PhoU"/>
    <property type="match status" value="2"/>
</dbReference>
<evidence type="ECO:0000256" key="8">
    <source>
        <dbReference type="PIRNR" id="PIRNR003107"/>
    </source>
</evidence>
<dbReference type="GO" id="GO:0030643">
    <property type="term" value="P:intracellular phosphate ion homeostasis"/>
    <property type="evidence" value="ECO:0007669"/>
    <property type="project" value="InterPro"/>
</dbReference>
<keyword evidence="11" id="KW-1185">Reference proteome</keyword>
<evidence type="ECO:0000256" key="6">
    <source>
        <dbReference type="ARBA" id="ARBA00022592"/>
    </source>
</evidence>
<evidence type="ECO:0000259" key="9">
    <source>
        <dbReference type="Pfam" id="PF01895"/>
    </source>
</evidence>
<comment type="subcellular location">
    <subcellularLocation>
        <location evidence="1 8">Cytoplasm</location>
    </subcellularLocation>
</comment>
<dbReference type="GO" id="GO:0006817">
    <property type="term" value="P:phosphate ion transport"/>
    <property type="evidence" value="ECO:0007669"/>
    <property type="project" value="UniProtKB-KW"/>
</dbReference>
<evidence type="ECO:0000313" key="11">
    <source>
        <dbReference type="Proteomes" id="UP000053791"/>
    </source>
</evidence>
<organism evidence="10 11">
    <name type="scientific">Ruegeria marisrubri</name>
    <dbReference type="NCBI Taxonomy" id="1685379"/>
    <lineage>
        <taxon>Bacteria</taxon>
        <taxon>Pseudomonadati</taxon>
        <taxon>Pseudomonadota</taxon>
        <taxon>Alphaproteobacteria</taxon>
        <taxon>Rhodobacterales</taxon>
        <taxon>Roseobacteraceae</taxon>
        <taxon>Ruegeria</taxon>
    </lineage>
</organism>
<dbReference type="Gene3D" id="1.20.58.220">
    <property type="entry name" value="Phosphate transport system protein phou homolog 2, domain 2"/>
    <property type="match status" value="2"/>
</dbReference>
<comment type="subunit">
    <text evidence="3 8">Homodimer.</text>
</comment>
<dbReference type="GO" id="GO:0045936">
    <property type="term" value="P:negative regulation of phosphate metabolic process"/>
    <property type="evidence" value="ECO:0007669"/>
    <property type="project" value="InterPro"/>
</dbReference>
<comment type="similarity">
    <text evidence="2 8">Belongs to the PhoU family.</text>
</comment>
<dbReference type="EMBL" id="LQBQ01000012">
    <property type="protein sequence ID" value="KUJ80941.1"/>
    <property type="molecule type" value="Genomic_DNA"/>
</dbReference>
<dbReference type="PANTHER" id="PTHR42930:SF3">
    <property type="entry name" value="PHOSPHATE-SPECIFIC TRANSPORT SYSTEM ACCESSORY PROTEIN PHOU"/>
    <property type="match status" value="1"/>
</dbReference>
<dbReference type="PANTHER" id="PTHR42930">
    <property type="entry name" value="PHOSPHATE-SPECIFIC TRANSPORT SYSTEM ACCESSORY PROTEIN PHOU"/>
    <property type="match status" value="1"/>
</dbReference>
<feature type="domain" description="PhoU" evidence="9">
    <location>
        <begin position="127"/>
        <end position="211"/>
    </location>
</feature>
<evidence type="ECO:0000256" key="2">
    <source>
        <dbReference type="ARBA" id="ARBA00008107"/>
    </source>
</evidence>
<dbReference type="GO" id="GO:0005737">
    <property type="term" value="C:cytoplasm"/>
    <property type="evidence" value="ECO:0007669"/>
    <property type="project" value="UniProtKB-SubCell"/>
</dbReference>
<dbReference type="PIRSF" id="PIRSF003107">
    <property type="entry name" value="PhoU"/>
    <property type="match status" value="1"/>
</dbReference>
<reference evidence="10 11" key="1">
    <citation type="submission" date="2015-12" db="EMBL/GenBank/DDBJ databases">
        <authorList>
            <person name="Shamseldin A."/>
            <person name="Moawad H."/>
            <person name="Abd El-Rahim W.M."/>
            <person name="Sadowsky M.J."/>
        </authorList>
    </citation>
    <scope>NUCLEOTIDE SEQUENCE [LARGE SCALE GENOMIC DNA]</scope>
    <source>
        <strain evidence="10 11">ZGT118</strain>
    </source>
</reference>
<proteinExistence type="inferred from homology"/>
<dbReference type="InterPro" id="IPR026022">
    <property type="entry name" value="PhoU_dom"/>
</dbReference>
<keyword evidence="5 8" id="KW-0963">Cytoplasm</keyword>
<evidence type="ECO:0000256" key="3">
    <source>
        <dbReference type="ARBA" id="ARBA00011738"/>
    </source>
</evidence>
<sequence length="240" mass="26704">MGPERQHIVSSYDRELEGIQAMVMRMGGLVEVALSEATTALKTRDLELAEKVRKGDRVVDELNQAIKADAARLLALRAPAAVDLRTVLSVMEISSYLERCGDYAKNIAKRTMAMAGSNEIEGAMSGLVRMAKFVEAMVKDALDAYIQRDQEKAEEIIERDLEADQIYNTLFRSLLTHMMEDPRNIAAGMHLHFIAKNIERVGDHATGIAEQTIYLVSGVLPDDDRPKQDRTLTTLQEGDV</sequence>
<evidence type="ECO:0000256" key="4">
    <source>
        <dbReference type="ARBA" id="ARBA00022448"/>
    </source>
</evidence>
<protein>
    <recommendedName>
        <fullName evidence="8">Phosphate-specific transport system accessory protein PhoU</fullName>
    </recommendedName>
</protein>
<dbReference type="OrthoDB" id="9814256at2"/>
<dbReference type="SUPFAM" id="SSF109755">
    <property type="entry name" value="PhoU-like"/>
    <property type="match status" value="1"/>
</dbReference>
<dbReference type="NCBIfam" id="TIGR02135">
    <property type="entry name" value="phoU_full"/>
    <property type="match status" value="1"/>
</dbReference>
<dbReference type="InterPro" id="IPR038078">
    <property type="entry name" value="PhoU-like_sf"/>
</dbReference>
<evidence type="ECO:0000256" key="1">
    <source>
        <dbReference type="ARBA" id="ARBA00004496"/>
    </source>
</evidence>
<dbReference type="AlphaFoldDB" id="A0A0X3U0Z4"/>
<dbReference type="Proteomes" id="UP000053791">
    <property type="component" value="Unassembled WGS sequence"/>
</dbReference>
<evidence type="ECO:0000256" key="5">
    <source>
        <dbReference type="ARBA" id="ARBA00022490"/>
    </source>
</evidence>
<keyword evidence="4 8" id="KW-0813">Transport</keyword>
<comment type="function">
    <text evidence="7 8">Plays a role in the regulation of phosphate uptake.</text>
</comment>
<feature type="domain" description="PhoU" evidence="9">
    <location>
        <begin position="23"/>
        <end position="111"/>
    </location>
</feature>
<dbReference type="RefSeq" id="WP_068346713.1">
    <property type="nucleotide sequence ID" value="NZ_LQBQ01000012.1"/>
</dbReference>
<evidence type="ECO:0000256" key="7">
    <source>
        <dbReference type="ARBA" id="ARBA00056181"/>
    </source>
</evidence>
<evidence type="ECO:0000313" key="10">
    <source>
        <dbReference type="EMBL" id="KUJ80941.1"/>
    </source>
</evidence>
<accession>A0A0X3U0Z4</accession>
<dbReference type="InterPro" id="IPR028366">
    <property type="entry name" value="PhoU"/>
</dbReference>
<keyword evidence="6 8" id="KW-0592">Phosphate transport</keyword>